<proteinExistence type="predicted"/>
<dbReference type="PANTHER" id="PTHR12311:SF7">
    <property type="entry name" value="ACTIVATOR OF BASAL TRANSCRIPTION 1"/>
    <property type="match status" value="1"/>
</dbReference>
<dbReference type="GO" id="GO:0000472">
    <property type="term" value="P:endonucleolytic cleavage to generate mature 5'-end of SSU-rRNA from (SSU-rRNA, 5.8S rRNA, LSU-rRNA)"/>
    <property type="evidence" value="ECO:0007669"/>
    <property type="project" value="TreeGrafter"/>
</dbReference>
<dbReference type="InterPro" id="IPR035979">
    <property type="entry name" value="RBD_domain_sf"/>
</dbReference>
<dbReference type="GO" id="GO:0000480">
    <property type="term" value="P:endonucleolytic cleavage in 5'-ETS of tricistronic rRNA transcript (SSU-rRNA, 5.8S rRNA, LSU-rRNA)"/>
    <property type="evidence" value="ECO:0007669"/>
    <property type="project" value="TreeGrafter"/>
</dbReference>
<protein>
    <submittedName>
        <fullName evidence="1">Uncharacterized protein</fullName>
    </submittedName>
</protein>
<accession>A0AAV8ZUP1</accession>
<evidence type="ECO:0000313" key="1">
    <source>
        <dbReference type="EMBL" id="KAJ8969481.1"/>
    </source>
</evidence>
<dbReference type="EMBL" id="JANEYF010000528">
    <property type="protein sequence ID" value="KAJ8969481.1"/>
    <property type="molecule type" value="Genomic_DNA"/>
</dbReference>
<reference evidence="1" key="1">
    <citation type="journal article" date="2023" name="Insect Mol. Biol.">
        <title>Genome sequencing provides insights into the evolution of gene families encoding plant cell wall-degrading enzymes in longhorned beetles.</title>
        <authorList>
            <person name="Shin N.R."/>
            <person name="Okamura Y."/>
            <person name="Kirsch R."/>
            <person name="Pauchet Y."/>
        </authorList>
    </citation>
    <scope>NUCLEOTIDE SEQUENCE</scope>
    <source>
        <strain evidence="1">RBIC_L_NR</strain>
    </source>
</reference>
<dbReference type="AlphaFoldDB" id="A0AAV8ZUP1"/>
<gene>
    <name evidence="1" type="ORF">NQ314_001744</name>
</gene>
<dbReference type="GO" id="GO:0000447">
    <property type="term" value="P:endonucleolytic cleavage in ITS1 to separate SSU-rRNA from 5.8S rRNA and LSU-rRNA from tricistronic rRNA transcript (SSU-rRNA, 5.8S rRNA, LSU-rRNA)"/>
    <property type="evidence" value="ECO:0007669"/>
    <property type="project" value="TreeGrafter"/>
</dbReference>
<sequence>MKLEVFGEYGKLGHVYLKLADPASTLEKKRNIAKKFTEGWVEFETKSIAKKVAALLNNTQVSNRKKSK</sequence>
<name>A0AAV8ZUP1_9CUCU</name>
<evidence type="ECO:0000313" key="2">
    <source>
        <dbReference type="Proteomes" id="UP001162156"/>
    </source>
</evidence>
<organism evidence="1 2">
    <name type="scientific">Rhamnusium bicolor</name>
    <dbReference type="NCBI Taxonomy" id="1586634"/>
    <lineage>
        <taxon>Eukaryota</taxon>
        <taxon>Metazoa</taxon>
        <taxon>Ecdysozoa</taxon>
        <taxon>Arthropoda</taxon>
        <taxon>Hexapoda</taxon>
        <taxon>Insecta</taxon>
        <taxon>Pterygota</taxon>
        <taxon>Neoptera</taxon>
        <taxon>Endopterygota</taxon>
        <taxon>Coleoptera</taxon>
        <taxon>Polyphaga</taxon>
        <taxon>Cucujiformia</taxon>
        <taxon>Chrysomeloidea</taxon>
        <taxon>Cerambycidae</taxon>
        <taxon>Lepturinae</taxon>
        <taxon>Rhagiini</taxon>
        <taxon>Rhamnusium</taxon>
    </lineage>
</organism>
<comment type="caution">
    <text evidence="1">The sequence shown here is derived from an EMBL/GenBank/DDBJ whole genome shotgun (WGS) entry which is preliminary data.</text>
</comment>
<dbReference type="GO" id="GO:0003723">
    <property type="term" value="F:RNA binding"/>
    <property type="evidence" value="ECO:0007669"/>
    <property type="project" value="TreeGrafter"/>
</dbReference>
<dbReference type="InterPro" id="IPR039119">
    <property type="entry name" value="ABT1/Esf2"/>
</dbReference>
<keyword evidence="2" id="KW-1185">Reference proteome</keyword>
<dbReference type="GO" id="GO:0034462">
    <property type="term" value="P:small-subunit processome assembly"/>
    <property type="evidence" value="ECO:0007669"/>
    <property type="project" value="TreeGrafter"/>
</dbReference>
<dbReference type="SUPFAM" id="SSF54928">
    <property type="entry name" value="RNA-binding domain, RBD"/>
    <property type="match status" value="1"/>
</dbReference>
<dbReference type="Proteomes" id="UP001162156">
    <property type="component" value="Unassembled WGS sequence"/>
</dbReference>
<dbReference type="GO" id="GO:0005730">
    <property type="term" value="C:nucleolus"/>
    <property type="evidence" value="ECO:0007669"/>
    <property type="project" value="TreeGrafter"/>
</dbReference>
<dbReference type="PANTHER" id="PTHR12311">
    <property type="entry name" value="ACTIVATOR OF BASAL TRANSCRIPTION 1"/>
    <property type="match status" value="1"/>
</dbReference>